<dbReference type="PROSITE" id="PS50082">
    <property type="entry name" value="WD_REPEATS_2"/>
    <property type="match status" value="1"/>
</dbReference>
<dbReference type="Pfam" id="PF07635">
    <property type="entry name" value="PSCyt1"/>
    <property type="match status" value="1"/>
</dbReference>
<feature type="repeat" description="WD" evidence="1">
    <location>
        <begin position="288"/>
        <end position="329"/>
    </location>
</feature>
<dbReference type="PANTHER" id="PTHR35889">
    <property type="entry name" value="CYCLOINULO-OLIGOSACCHARIDE FRUCTANOTRANSFERASE-RELATED"/>
    <property type="match status" value="1"/>
</dbReference>
<feature type="coiled-coil region" evidence="2">
    <location>
        <begin position="1384"/>
        <end position="1415"/>
    </location>
</feature>
<evidence type="ECO:0000313" key="7">
    <source>
        <dbReference type="EMBL" id="QEG01634.1"/>
    </source>
</evidence>
<dbReference type="GO" id="GO:0020037">
    <property type="term" value="F:heme binding"/>
    <property type="evidence" value="ECO:0007669"/>
    <property type="project" value="InterPro"/>
</dbReference>
<accession>A0A5B9ML25</accession>
<keyword evidence="1" id="KW-0853">WD repeat</keyword>
<keyword evidence="8" id="KW-1185">Reference proteome</keyword>
<dbReference type="Pfam" id="PF07587">
    <property type="entry name" value="PSD1"/>
    <property type="match status" value="1"/>
</dbReference>
<gene>
    <name evidence="7" type="ORF">Mal15_57120</name>
</gene>
<dbReference type="GO" id="GO:0009055">
    <property type="term" value="F:electron transfer activity"/>
    <property type="evidence" value="ECO:0007669"/>
    <property type="project" value="InterPro"/>
</dbReference>
<dbReference type="Gene3D" id="2.130.10.10">
    <property type="entry name" value="YVTN repeat-like/Quinoprotein amine dehydrogenase"/>
    <property type="match status" value="2"/>
</dbReference>
<dbReference type="SUPFAM" id="SSF46626">
    <property type="entry name" value="Cytochrome c"/>
    <property type="match status" value="1"/>
</dbReference>
<feature type="signal peptide" evidence="3">
    <location>
        <begin position="1"/>
        <end position="23"/>
    </location>
</feature>
<dbReference type="KEGG" id="smam:Mal15_57120"/>
<dbReference type="InterPro" id="IPR011047">
    <property type="entry name" value="Quinoprotein_ADH-like_sf"/>
</dbReference>
<evidence type="ECO:0000256" key="2">
    <source>
        <dbReference type="SAM" id="Coils"/>
    </source>
</evidence>
<dbReference type="Pfam" id="PF07583">
    <property type="entry name" value="PSCyt2"/>
    <property type="match status" value="1"/>
</dbReference>
<feature type="domain" description="Cytochrome C Planctomycete-type" evidence="6">
    <location>
        <begin position="61"/>
        <end position="118"/>
    </location>
</feature>
<sequence precursor="true">MKTHFFFGRAAALLLVAVGFSHACVGSLSADESPASAEGPSVAETPVSFSKQIEPIFRQHCYGCHQGAKQLGAYVMTDFTSLVRGGETGEPAIVPGHPEQSYLIDQITPVDGVAEMPKSPAKPLGEVEVELVRRWIAEGAKNDSTSGPATPYSADNPPRYNEAPAVPSIDVSPDGSQIAIAGLHEVLLIDADSGVIDRRLIGISPRINSVRYSPDGSRLAATGGTPGVRGEVQIWNPASGELELSAPFTYDALSGAGWSPDGSKLAFGASDNVVRAIDAGTGTQLLFQGAHEDWIRDVAFTPDGTHLVSVARDMSCKLTEVETERFIDNITSITPGALSGGLSSIAMHPSRNEILIGGADGVAKVYRIFRETARKIGDDANLIRTLPAMKGRIFNVAINDDASRIAAVATLDGKSEVRVWAYDFTGTLTDELKKILAKRVADRSADEKKKADAYRKTETKELAAYHIDDAAAYAIAFAPDNSLLIAASNGTLQRLAEDGTVADAIDWYRATENAEAGDEQRIAARYDAGAWIGTLETASKDKVDPKSIQSIQVSPQSAEFQSPYAYVQLVVTATTTDGDTIDVTRACNIETPEFITAGAAGLLCGTQNGGGEVVVSLGEHRDSVKVVANNISQGSDGAIGAVDFIRDVNPVLSRLGCNQGTCHGAQKGKNGFKLSLRGYDPIFDLRALTDDLAARRINAAAPEESLMLRKPLGQTPHQGGVLMSQGDPYHAILRRWIADGSQLELNTPRVTKLEVYPQNPVIQSIGTEQQVRLVAHYADGRIRDVTREAFIESGNTEVATAGKGGLLKAVRRGEAAILARYEGNYVATTLTVMGNREDYQEQDYETWGKIDELVAAKWRRVKVQPSELADDAAFLRRVTLDLTGLPPTSEQVRDFLADDTPTQQKRAQVIDQLLGSEGYVDYWTNKWADLLQVNRKFLGVEGSKAFRDWIRTAVVENRPYDQFARQILTATGSNKDNPAASYFKVLRDPENTMENTTHLFLGIRFNCNKCHDHPFERWTQDQYYELAAYFGQVDLQNDPASGGKKIGGTAVEGAKPLYEKVVDKQDGEVIHGRTGDVAPPSFPYQVPCDVPEQGTRREKLATWMTDADNPYFARSFVNRLWGYLLGVGLIEPIDDIRAGNPPTNPELLNHLTEQFVESGFDVRAMLRQICNSRTYQLSVATNPLNEDDTLNYARAIPRRLPAEVIYDAVHALTGAESNIPGMPKGTRAAAVTDSGVKLNDGFLQNLGRPVRESACECERSSELQLGPIMALIGGPTVATAIADPKNELERIVQENPDDRELATEIFLRSIGRPPTEIELAAFDQIKQQIKIDHELLEKELAAKETEWAERKQELEQIRETKLAETNAQLAARIEAAKPEQERLANERQARIEKATKALEAVNQKLAEKVKQWESDHAAAVEWHPLRPSKASSTNKAKLVAAADRSITASGKAGKAVYTVHFPTSLKNITGFRLEALSDPSLPSNGPGLPPNGNFVITELEIKVASDADPKTFSDVTIASGKADYLQQGFTIEATFDGNKRDQGGWAVAGATGADHWATFKLKQPLENPDGCVLQFQIHQFHNAADHQLGRFRISATTDGGDIPLDLPETLRSIVSTPDADRDEAAKKTLIDYIGKTDPERAKAEAALAEAKKAVPRDAETVRLEKRRDALMVPTPDDARIVRLRSDVAQSKQQVERLRLTAAEDLTWALINSPAFLFNH</sequence>
<dbReference type="Proteomes" id="UP000321353">
    <property type="component" value="Chromosome"/>
</dbReference>
<evidence type="ECO:0000259" key="4">
    <source>
        <dbReference type="Pfam" id="PF07583"/>
    </source>
</evidence>
<protein>
    <submittedName>
        <fullName evidence="7">WD domain, G-beta repeat</fullName>
    </submittedName>
</protein>
<name>A0A5B9ML25_9BACT</name>
<dbReference type="InterPro" id="IPR011429">
    <property type="entry name" value="Cyt_c_Planctomycete-type"/>
</dbReference>
<evidence type="ECO:0000259" key="5">
    <source>
        <dbReference type="Pfam" id="PF07587"/>
    </source>
</evidence>
<evidence type="ECO:0000259" key="6">
    <source>
        <dbReference type="Pfam" id="PF07635"/>
    </source>
</evidence>
<proteinExistence type="predicted"/>
<dbReference type="Gene3D" id="2.60.40.1080">
    <property type="match status" value="1"/>
</dbReference>
<evidence type="ECO:0000256" key="1">
    <source>
        <dbReference type="PROSITE-ProRule" id="PRU00221"/>
    </source>
</evidence>
<feature type="chain" id="PRO_5023003347" evidence="3">
    <location>
        <begin position="24"/>
        <end position="1719"/>
    </location>
</feature>
<dbReference type="InterPro" id="IPR036909">
    <property type="entry name" value="Cyt_c-like_dom_sf"/>
</dbReference>
<dbReference type="SMART" id="SM00320">
    <property type="entry name" value="WD40"/>
    <property type="match status" value="6"/>
</dbReference>
<feature type="domain" description="DUF1553" evidence="5">
    <location>
        <begin position="1096"/>
        <end position="1323"/>
    </location>
</feature>
<dbReference type="InterPro" id="IPR015943">
    <property type="entry name" value="WD40/YVTN_repeat-like_dom_sf"/>
</dbReference>
<keyword evidence="2" id="KW-0175">Coiled coil</keyword>
<dbReference type="InterPro" id="IPR011444">
    <property type="entry name" value="DUF1549"/>
</dbReference>
<dbReference type="EMBL" id="CP036264">
    <property type="protein sequence ID" value="QEG01634.1"/>
    <property type="molecule type" value="Genomic_DNA"/>
</dbReference>
<evidence type="ECO:0000313" key="8">
    <source>
        <dbReference type="Proteomes" id="UP000321353"/>
    </source>
</evidence>
<dbReference type="SUPFAM" id="SSF50998">
    <property type="entry name" value="Quinoprotein alcohol dehydrogenase-like"/>
    <property type="match status" value="1"/>
</dbReference>
<dbReference type="Pfam" id="PF00400">
    <property type="entry name" value="WD40"/>
    <property type="match status" value="1"/>
</dbReference>
<dbReference type="PANTHER" id="PTHR35889:SF3">
    <property type="entry name" value="F-BOX DOMAIN-CONTAINING PROTEIN"/>
    <property type="match status" value="1"/>
</dbReference>
<evidence type="ECO:0000256" key="3">
    <source>
        <dbReference type="SAM" id="SignalP"/>
    </source>
</evidence>
<dbReference type="InterPro" id="IPR022655">
    <property type="entry name" value="DUF1553"/>
</dbReference>
<dbReference type="RefSeq" id="WP_233903061.1">
    <property type="nucleotide sequence ID" value="NZ_CP036264.1"/>
</dbReference>
<organism evidence="7 8">
    <name type="scientific">Stieleria maiorica</name>
    <dbReference type="NCBI Taxonomy" id="2795974"/>
    <lineage>
        <taxon>Bacteria</taxon>
        <taxon>Pseudomonadati</taxon>
        <taxon>Planctomycetota</taxon>
        <taxon>Planctomycetia</taxon>
        <taxon>Pirellulales</taxon>
        <taxon>Pirellulaceae</taxon>
        <taxon>Stieleria</taxon>
    </lineage>
</organism>
<dbReference type="InterPro" id="IPR001680">
    <property type="entry name" value="WD40_rpt"/>
</dbReference>
<reference evidence="7 8" key="1">
    <citation type="submission" date="2019-02" db="EMBL/GenBank/DDBJ databases">
        <title>Planctomycetal bacteria perform biofilm scaping via a novel small molecule.</title>
        <authorList>
            <person name="Jeske O."/>
            <person name="Boedeker C."/>
            <person name="Wiegand S."/>
            <person name="Breitling P."/>
            <person name="Kallscheuer N."/>
            <person name="Jogler M."/>
            <person name="Rohde M."/>
            <person name="Petersen J."/>
            <person name="Medema M.H."/>
            <person name="Surup F."/>
            <person name="Jogler C."/>
        </authorList>
    </citation>
    <scope>NUCLEOTIDE SEQUENCE [LARGE SCALE GENOMIC DNA]</scope>
    <source>
        <strain evidence="7 8">Mal15</strain>
    </source>
</reference>
<feature type="domain" description="DUF1549" evidence="4">
    <location>
        <begin position="849"/>
        <end position="1033"/>
    </location>
</feature>
<keyword evidence="3" id="KW-0732">Signal</keyword>